<protein>
    <submittedName>
        <fullName evidence="1">Uncharacterized protein</fullName>
    </submittedName>
</protein>
<accession>A0AB39R6M3</accession>
<sequence length="90" mass="10415">MTEVLPWCPEVLARLAALNAEGSYHRHVFVVRVKRRLALLCDGDLADGKGWEQFTTIDLWKSLALRTQLADIVRDQARQLPRIVFREENQ</sequence>
<dbReference type="EMBL" id="CP163442">
    <property type="protein sequence ID" value="XDQ50193.1"/>
    <property type="molecule type" value="Genomic_DNA"/>
</dbReference>
<keyword evidence="1" id="KW-0614">Plasmid</keyword>
<dbReference type="AlphaFoldDB" id="A0AB39R6M3"/>
<dbReference type="RefSeq" id="WP_369228712.1">
    <property type="nucleotide sequence ID" value="NZ_CP163442.1"/>
</dbReference>
<organism evidence="1">
    <name type="scientific">Streptomyces sp. R39</name>
    <dbReference type="NCBI Taxonomy" id="3238631"/>
    <lineage>
        <taxon>Bacteria</taxon>
        <taxon>Bacillati</taxon>
        <taxon>Actinomycetota</taxon>
        <taxon>Actinomycetes</taxon>
        <taxon>Kitasatosporales</taxon>
        <taxon>Streptomycetaceae</taxon>
        <taxon>Streptomyces</taxon>
    </lineage>
</organism>
<proteinExistence type="predicted"/>
<gene>
    <name evidence="1" type="ORF">AB5J52_49875</name>
</gene>
<reference evidence="1" key="1">
    <citation type="submission" date="2024-07" db="EMBL/GenBank/DDBJ databases">
        <authorList>
            <person name="Yu S.T."/>
        </authorList>
    </citation>
    <scope>NUCLEOTIDE SEQUENCE</scope>
    <source>
        <strain evidence="1">R39</strain>
        <plasmid evidence="1">unnamed1</plasmid>
    </source>
</reference>
<name>A0AB39R6M3_9ACTN</name>
<geneLocation type="plasmid" evidence="1">
    <name>unnamed1</name>
</geneLocation>
<evidence type="ECO:0000313" key="1">
    <source>
        <dbReference type="EMBL" id="XDQ50193.1"/>
    </source>
</evidence>